<dbReference type="EMBL" id="SRLO01000001">
    <property type="protein sequence ID" value="TNN89686.1"/>
    <property type="molecule type" value="Genomic_DNA"/>
</dbReference>
<sequence>MLESGGVSCSLFVCILVEDDEYGSFLPIQRHRGGNTIQVVYIDHAEHKQTPVSDFCFQE</sequence>
<comment type="caution">
    <text evidence="1">The sequence shown here is derived from an EMBL/GenBank/DDBJ whole genome shotgun (WGS) entry which is preliminary data.</text>
</comment>
<reference evidence="1 2" key="1">
    <citation type="submission" date="2019-03" db="EMBL/GenBank/DDBJ databases">
        <title>First draft genome of Liparis tanakae, snailfish: a comprehensive survey of snailfish specific genes.</title>
        <authorList>
            <person name="Kim W."/>
            <person name="Song I."/>
            <person name="Jeong J.-H."/>
            <person name="Kim D."/>
            <person name="Kim S."/>
            <person name="Ryu S."/>
            <person name="Song J.Y."/>
            <person name="Lee S.K."/>
        </authorList>
    </citation>
    <scope>NUCLEOTIDE SEQUENCE [LARGE SCALE GENOMIC DNA]</scope>
    <source>
        <tissue evidence="1">Muscle</tissue>
    </source>
</reference>
<accession>A0A4Z2JHA5</accession>
<keyword evidence="2" id="KW-1185">Reference proteome</keyword>
<organism evidence="1 2">
    <name type="scientific">Liparis tanakae</name>
    <name type="common">Tanaka's snailfish</name>
    <dbReference type="NCBI Taxonomy" id="230148"/>
    <lineage>
        <taxon>Eukaryota</taxon>
        <taxon>Metazoa</taxon>
        <taxon>Chordata</taxon>
        <taxon>Craniata</taxon>
        <taxon>Vertebrata</taxon>
        <taxon>Euteleostomi</taxon>
        <taxon>Actinopterygii</taxon>
        <taxon>Neopterygii</taxon>
        <taxon>Teleostei</taxon>
        <taxon>Neoteleostei</taxon>
        <taxon>Acanthomorphata</taxon>
        <taxon>Eupercaria</taxon>
        <taxon>Perciformes</taxon>
        <taxon>Cottioidei</taxon>
        <taxon>Cottales</taxon>
        <taxon>Liparidae</taxon>
        <taxon>Liparis</taxon>
    </lineage>
</organism>
<gene>
    <name evidence="1" type="ORF">EYF80_000289</name>
</gene>
<dbReference type="AlphaFoldDB" id="A0A4Z2JHA5"/>
<proteinExistence type="predicted"/>
<protein>
    <submittedName>
        <fullName evidence="1">Uncharacterized protein</fullName>
    </submittedName>
</protein>
<evidence type="ECO:0000313" key="1">
    <source>
        <dbReference type="EMBL" id="TNN89686.1"/>
    </source>
</evidence>
<dbReference type="Proteomes" id="UP000314294">
    <property type="component" value="Unassembled WGS sequence"/>
</dbReference>
<name>A0A4Z2JHA5_9TELE</name>
<evidence type="ECO:0000313" key="2">
    <source>
        <dbReference type="Proteomes" id="UP000314294"/>
    </source>
</evidence>